<sequence>MVAQRQFENLIDETVYLSRLLSLGEAINMGNGDSTKGCLLCRRSDCDDDFDRETKYKEQKKRHNRDDRDDDLPKRYRRYSSSAERNIYHSSPDGRRSRYKESFNRDNWTVLETGYGCTAPRDFLKEFPTICGMINDKHGDLEIFLDQRKVFLIHMSQARLIALQMNCYILSMN</sequence>
<organism evidence="2 3">
    <name type="scientific">Caerostris extrusa</name>
    <name type="common">Bark spider</name>
    <name type="synonym">Caerostris bankana</name>
    <dbReference type="NCBI Taxonomy" id="172846"/>
    <lineage>
        <taxon>Eukaryota</taxon>
        <taxon>Metazoa</taxon>
        <taxon>Ecdysozoa</taxon>
        <taxon>Arthropoda</taxon>
        <taxon>Chelicerata</taxon>
        <taxon>Arachnida</taxon>
        <taxon>Araneae</taxon>
        <taxon>Araneomorphae</taxon>
        <taxon>Entelegynae</taxon>
        <taxon>Araneoidea</taxon>
        <taxon>Araneidae</taxon>
        <taxon>Caerostris</taxon>
    </lineage>
</organism>
<dbReference type="AlphaFoldDB" id="A0AAV4TWG5"/>
<reference evidence="2 3" key="1">
    <citation type="submission" date="2021-06" db="EMBL/GenBank/DDBJ databases">
        <title>Caerostris extrusa draft genome.</title>
        <authorList>
            <person name="Kono N."/>
            <person name="Arakawa K."/>
        </authorList>
    </citation>
    <scope>NUCLEOTIDE SEQUENCE [LARGE SCALE GENOMIC DNA]</scope>
</reference>
<dbReference type="EMBL" id="BPLR01011890">
    <property type="protein sequence ID" value="GIY49811.1"/>
    <property type="molecule type" value="Genomic_DNA"/>
</dbReference>
<protein>
    <submittedName>
        <fullName evidence="2">Uncharacterized protein</fullName>
    </submittedName>
</protein>
<proteinExistence type="predicted"/>
<dbReference type="Proteomes" id="UP001054945">
    <property type="component" value="Unassembled WGS sequence"/>
</dbReference>
<name>A0AAV4TWG5_CAEEX</name>
<evidence type="ECO:0000256" key="1">
    <source>
        <dbReference type="SAM" id="MobiDB-lite"/>
    </source>
</evidence>
<evidence type="ECO:0000313" key="3">
    <source>
        <dbReference type="Proteomes" id="UP001054945"/>
    </source>
</evidence>
<evidence type="ECO:0000313" key="2">
    <source>
        <dbReference type="EMBL" id="GIY49811.1"/>
    </source>
</evidence>
<keyword evidence="3" id="KW-1185">Reference proteome</keyword>
<feature type="region of interest" description="Disordered" evidence="1">
    <location>
        <begin position="55"/>
        <end position="75"/>
    </location>
</feature>
<comment type="caution">
    <text evidence="2">The sequence shown here is derived from an EMBL/GenBank/DDBJ whole genome shotgun (WGS) entry which is preliminary data.</text>
</comment>
<gene>
    <name evidence="2" type="ORF">CEXT_723921</name>
</gene>
<accession>A0AAV4TWG5</accession>
<feature type="compositionally biased region" description="Basic and acidic residues" evidence="1">
    <location>
        <begin position="64"/>
        <end position="74"/>
    </location>
</feature>